<comment type="caution">
    <text evidence="1">The sequence shown here is derived from an EMBL/GenBank/DDBJ whole genome shotgun (WGS) entry which is preliminary data.</text>
</comment>
<protein>
    <submittedName>
        <fullName evidence="1">Uncharacterized protein</fullName>
    </submittedName>
</protein>
<dbReference type="AlphaFoldDB" id="A0A5N6KA73"/>
<sequence>MGNGGVDSSGLNSVLAFWNRGSQTSPIYNSLLSNFLGLGFWSEGMTSFSHCGMVGLVWRWISDFIIFVHHFQAK</sequence>
<gene>
    <name evidence="1" type="ORF">EYC80_000295</name>
</gene>
<reference evidence="1 2" key="1">
    <citation type="submission" date="2019-06" db="EMBL/GenBank/DDBJ databases">
        <title>Genome Sequence of the Brown Rot Fungal Pathogen Monilinia laxa.</title>
        <authorList>
            <person name="De Miccolis Angelini R.M."/>
            <person name="Landi L."/>
            <person name="Abate D."/>
            <person name="Pollastro S."/>
            <person name="Romanazzi G."/>
            <person name="Faretra F."/>
        </authorList>
    </citation>
    <scope>NUCLEOTIDE SEQUENCE [LARGE SCALE GENOMIC DNA]</scope>
    <source>
        <strain evidence="1 2">Mlax316</strain>
    </source>
</reference>
<name>A0A5N6KA73_MONLA</name>
<dbReference type="Proteomes" id="UP000326757">
    <property type="component" value="Unassembled WGS sequence"/>
</dbReference>
<organism evidence="1 2">
    <name type="scientific">Monilinia laxa</name>
    <name type="common">Brown rot fungus</name>
    <name type="synonym">Sclerotinia laxa</name>
    <dbReference type="NCBI Taxonomy" id="61186"/>
    <lineage>
        <taxon>Eukaryota</taxon>
        <taxon>Fungi</taxon>
        <taxon>Dikarya</taxon>
        <taxon>Ascomycota</taxon>
        <taxon>Pezizomycotina</taxon>
        <taxon>Leotiomycetes</taxon>
        <taxon>Helotiales</taxon>
        <taxon>Sclerotiniaceae</taxon>
        <taxon>Monilinia</taxon>
    </lineage>
</organism>
<keyword evidence="2" id="KW-1185">Reference proteome</keyword>
<dbReference type="EMBL" id="VIGI01000005">
    <property type="protein sequence ID" value="KAB8300058.1"/>
    <property type="molecule type" value="Genomic_DNA"/>
</dbReference>
<accession>A0A5N6KA73</accession>
<proteinExistence type="predicted"/>
<evidence type="ECO:0000313" key="2">
    <source>
        <dbReference type="Proteomes" id="UP000326757"/>
    </source>
</evidence>
<evidence type="ECO:0000313" key="1">
    <source>
        <dbReference type="EMBL" id="KAB8300058.1"/>
    </source>
</evidence>